<gene>
    <name evidence="1" type="ORF">MHM_03490</name>
</gene>
<dbReference type="EMBL" id="HE613254">
    <property type="protein sequence ID" value="CCE66867.1"/>
    <property type="molecule type" value="Genomic_DNA"/>
</dbReference>
<protein>
    <submittedName>
        <fullName evidence="1">Uncharacterized protein</fullName>
    </submittedName>
</protein>
<proteinExistence type="predicted"/>
<dbReference type="HOGENOM" id="CLU_841139_0_0_14"/>
<dbReference type="AlphaFoldDB" id="G8C3G9"/>
<evidence type="ECO:0000313" key="1">
    <source>
        <dbReference type="EMBL" id="CCE66867.1"/>
    </source>
</evidence>
<organism evidence="1">
    <name type="scientific">Candidatus Mycoplasma haematominutum 'Birmingham 1'</name>
    <dbReference type="NCBI Taxonomy" id="1116213"/>
    <lineage>
        <taxon>Bacteria</taxon>
        <taxon>Bacillati</taxon>
        <taxon>Mycoplasmatota</taxon>
        <taxon>Mollicutes</taxon>
        <taxon>Mycoplasmataceae</taxon>
        <taxon>Mycoplasma</taxon>
    </lineage>
</organism>
<dbReference type="PATRIC" id="fig|1116213.3.peg.374"/>
<reference evidence="1" key="2">
    <citation type="submission" date="2011-11" db="EMBL/GenBank/DDBJ databases">
        <authorList>
            <person name="Barker E."/>
        </authorList>
    </citation>
    <scope>NUCLEOTIDE SEQUENCE</scope>
    <source>
        <strain evidence="1">Birmingham 1</strain>
    </source>
</reference>
<name>G8C3G9_9MOLU</name>
<sequence>MQKEASVGLQKLELESKNINNLRDKNYAEISTTTIESPQEKIAALLELNTSAEIGADATNIPTIFKEVDREKKLEQIDRKSKNKVEEVSKQLNFNDRRKFQSALDKVKNFGITNTLPAPRIKRSPKSMTTSPHLDLQEKQVISAFFSKFESLDSEQSKLFSELSKTSEVEQLKKLNSASCISCIPKHLRTIGFTSQELNIFHQRTRHRSSPINKYQYYSDNPQFEKEQAKTTWGAWESSSHPYRYLFESEQDWLDAVGRISDVWKAYYSTMNSRGRITCVVTSMVLPIGNLCNAGKAALEKEIEDSKAALELEISTKLMNIMKRLQTYKN</sequence>
<accession>G8C3G9</accession>
<reference evidence="1" key="1">
    <citation type="submission" date="2011-11" db="EMBL/GenBank/DDBJ databases">
        <title>Complete genome sequence of Candidatus Mycoplasma haemominutum.</title>
        <authorList>
            <person name="Barker E.N."/>
            <person name="Darby A.C."/>
            <person name="Helps C.R."/>
            <person name="Peters I.R."/>
            <person name="Hughes M.A."/>
            <person name="Radford A.D."/>
            <person name="Novacco M."/>
            <person name="Boretti F."/>
            <person name="Hofmann-Lehmann R."/>
            <person name="Tasker S."/>
        </authorList>
    </citation>
    <scope>NUCLEOTIDE SEQUENCE</scope>
    <source>
        <strain evidence="1">Birmingham 1</strain>
    </source>
</reference>
<dbReference type="KEGG" id="mhb:MHM_03490"/>